<dbReference type="SUPFAM" id="SSF101546">
    <property type="entry name" value="ASF1-like"/>
    <property type="match status" value="1"/>
</dbReference>
<dbReference type="FunFam" id="2.60.40.1490:FF:000001">
    <property type="entry name" value="Histone chaperone ASF1"/>
    <property type="match status" value="1"/>
</dbReference>
<keyword evidence="3" id="KW-0805">Transcription regulation</keyword>
<feature type="region of interest" description="Disordered" evidence="7">
    <location>
        <begin position="157"/>
        <end position="180"/>
    </location>
</feature>
<dbReference type="STRING" id="554055.A0A2P6VGI2"/>
<evidence type="ECO:0000313" key="9">
    <source>
        <dbReference type="Proteomes" id="UP000239649"/>
    </source>
</evidence>
<comment type="caution">
    <text evidence="8">The sequence shown here is derived from an EMBL/GenBank/DDBJ whole genome shotgun (WGS) entry which is preliminary data.</text>
</comment>
<protein>
    <submittedName>
        <fullName evidence="8">Histone chaperone asf1</fullName>
    </submittedName>
</protein>
<sequence>MTAISVTSVNVLDNPSKVTNPLQFEIQYECMFDLADDLEWRLTYVGSADSEKYDQVLDTVFVGPVAPGQYRFVFQADPPNFTQIPPDDVVGVTVILLTCSYKIQEFIRVGYYVNNEYMEEELRDNPPDVPLIDRLHRNILADKPRVTKFNIDWDQGGTAGDSAGQEASGLAAGSGMEVDS</sequence>
<dbReference type="InterPro" id="IPR036747">
    <property type="entry name" value="ASF1-like_sf"/>
</dbReference>
<evidence type="ECO:0000256" key="4">
    <source>
        <dbReference type="ARBA" id="ARBA00023163"/>
    </source>
</evidence>
<reference evidence="8 9" key="1">
    <citation type="journal article" date="2018" name="Plant J.">
        <title>Genome sequences of Chlorella sorokiniana UTEX 1602 and Micractinium conductrix SAG 241.80: implications to maltose excretion by a green alga.</title>
        <authorList>
            <person name="Arriola M.B."/>
            <person name="Velmurugan N."/>
            <person name="Zhang Y."/>
            <person name="Plunkett M.H."/>
            <person name="Hondzo H."/>
            <person name="Barney B.M."/>
        </authorList>
    </citation>
    <scope>NUCLEOTIDE SEQUENCE [LARGE SCALE GENOMIC DNA]</scope>
    <source>
        <strain evidence="8 9">SAG 241.80</strain>
    </source>
</reference>
<dbReference type="OrthoDB" id="29755at2759"/>
<dbReference type="EMBL" id="LHPF02000008">
    <property type="protein sequence ID" value="PSC73183.1"/>
    <property type="molecule type" value="Genomic_DNA"/>
</dbReference>
<evidence type="ECO:0000313" key="8">
    <source>
        <dbReference type="EMBL" id="PSC73183.1"/>
    </source>
</evidence>
<dbReference type="GO" id="GO:0010091">
    <property type="term" value="P:trichome branching"/>
    <property type="evidence" value="ECO:0007669"/>
    <property type="project" value="UniProtKB-ARBA"/>
</dbReference>
<comment type="similarity">
    <text evidence="2">Belongs to the ASF1 family.</text>
</comment>
<evidence type="ECO:0000256" key="7">
    <source>
        <dbReference type="SAM" id="MobiDB-lite"/>
    </source>
</evidence>
<name>A0A2P6VGI2_9CHLO</name>
<dbReference type="GO" id="GO:0006335">
    <property type="term" value="P:DNA replication-dependent chromatin assembly"/>
    <property type="evidence" value="ECO:0007669"/>
    <property type="project" value="TreeGrafter"/>
</dbReference>
<dbReference type="PANTHER" id="PTHR12040:SF0">
    <property type="entry name" value="HISTONE CHAPERONE ASF1"/>
    <property type="match status" value="1"/>
</dbReference>
<dbReference type="GO" id="GO:0042393">
    <property type="term" value="F:histone binding"/>
    <property type="evidence" value="ECO:0007669"/>
    <property type="project" value="TreeGrafter"/>
</dbReference>
<evidence type="ECO:0000256" key="2">
    <source>
        <dbReference type="ARBA" id="ARBA00006051"/>
    </source>
</evidence>
<dbReference type="Proteomes" id="UP000239649">
    <property type="component" value="Unassembled WGS sequence"/>
</dbReference>
<keyword evidence="6" id="KW-0539">Nucleus</keyword>
<keyword evidence="5" id="KW-0143">Chaperone</keyword>
<dbReference type="Gene3D" id="2.60.40.1490">
    <property type="entry name" value="Histone chaperone ASF1-like"/>
    <property type="match status" value="1"/>
</dbReference>
<gene>
    <name evidence="8" type="ORF">C2E20_3649</name>
</gene>
<keyword evidence="9" id="KW-1185">Reference proteome</keyword>
<keyword evidence="4" id="KW-0804">Transcription</keyword>
<dbReference type="GO" id="GO:0031567">
    <property type="term" value="P:mitotic cell size control checkpoint signaling"/>
    <property type="evidence" value="ECO:0007669"/>
    <property type="project" value="UniProtKB-ARBA"/>
</dbReference>
<dbReference type="GO" id="GO:0005634">
    <property type="term" value="C:nucleus"/>
    <property type="evidence" value="ECO:0007669"/>
    <property type="project" value="UniProtKB-SubCell"/>
</dbReference>
<dbReference type="GO" id="GO:0000785">
    <property type="term" value="C:chromatin"/>
    <property type="evidence" value="ECO:0007669"/>
    <property type="project" value="TreeGrafter"/>
</dbReference>
<proteinExistence type="inferred from homology"/>
<dbReference type="PANTHER" id="PTHR12040">
    <property type="entry name" value="ANTI-SILENCING PROTEIN 1"/>
    <property type="match status" value="1"/>
</dbReference>
<organism evidence="8 9">
    <name type="scientific">Micractinium conductrix</name>
    <dbReference type="NCBI Taxonomy" id="554055"/>
    <lineage>
        <taxon>Eukaryota</taxon>
        <taxon>Viridiplantae</taxon>
        <taxon>Chlorophyta</taxon>
        <taxon>core chlorophytes</taxon>
        <taxon>Trebouxiophyceae</taxon>
        <taxon>Chlorellales</taxon>
        <taxon>Chlorellaceae</taxon>
        <taxon>Chlorella clade</taxon>
        <taxon>Micractinium</taxon>
    </lineage>
</organism>
<dbReference type="InterPro" id="IPR006818">
    <property type="entry name" value="ASF1-like"/>
</dbReference>
<dbReference type="Pfam" id="PF04729">
    <property type="entry name" value="ASF1_hist_chap"/>
    <property type="match status" value="1"/>
</dbReference>
<dbReference type="AlphaFoldDB" id="A0A2P6VGI2"/>
<comment type="subcellular location">
    <subcellularLocation>
        <location evidence="1">Nucleus</location>
    </subcellularLocation>
</comment>
<evidence type="ECO:0000256" key="3">
    <source>
        <dbReference type="ARBA" id="ARBA00023015"/>
    </source>
</evidence>
<accession>A0A2P6VGI2</accession>
<evidence type="ECO:0000256" key="5">
    <source>
        <dbReference type="ARBA" id="ARBA00023186"/>
    </source>
</evidence>
<evidence type="ECO:0000256" key="6">
    <source>
        <dbReference type="ARBA" id="ARBA00023242"/>
    </source>
</evidence>
<evidence type="ECO:0000256" key="1">
    <source>
        <dbReference type="ARBA" id="ARBA00004123"/>
    </source>
</evidence>